<dbReference type="GO" id="GO:0005886">
    <property type="term" value="C:plasma membrane"/>
    <property type="evidence" value="ECO:0007669"/>
    <property type="project" value="UniProtKB-SubCell"/>
</dbReference>
<dbReference type="GO" id="GO:0015297">
    <property type="term" value="F:antiporter activity"/>
    <property type="evidence" value="ECO:0007669"/>
    <property type="project" value="UniProtKB-KW"/>
</dbReference>
<evidence type="ECO:0000256" key="3">
    <source>
        <dbReference type="ARBA" id="ARBA00010199"/>
    </source>
</evidence>
<evidence type="ECO:0000256" key="1">
    <source>
        <dbReference type="ARBA" id="ARBA00003408"/>
    </source>
</evidence>
<evidence type="ECO:0000313" key="14">
    <source>
        <dbReference type="EMBL" id="KAB3528833.1"/>
    </source>
</evidence>
<evidence type="ECO:0000256" key="5">
    <source>
        <dbReference type="ARBA" id="ARBA00022448"/>
    </source>
</evidence>
<dbReference type="InterPro" id="IPR002528">
    <property type="entry name" value="MATE_fam"/>
</dbReference>
<keyword evidence="7" id="KW-1003">Cell membrane</keyword>
<gene>
    <name evidence="14" type="ORF">F8153_10940</name>
</gene>
<evidence type="ECO:0000256" key="7">
    <source>
        <dbReference type="ARBA" id="ARBA00022475"/>
    </source>
</evidence>
<dbReference type="OrthoDB" id="9776324at2"/>
<keyword evidence="9 13" id="KW-1133">Transmembrane helix</keyword>
<feature type="transmembrane region" description="Helical" evidence="13">
    <location>
        <begin position="393"/>
        <end position="414"/>
    </location>
</feature>
<keyword evidence="8 13" id="KW-0812">Transmembrane</keyword>
<feature type="transmembrane region" description="Helical" evidence="13">
    <location>
        <begin position="193"/>
        <end position="215"/>
    </location>
</feature>
<name>A0A833HNH8_9FIRM</name>
<reference evidence="14 15" key="1">
    <citation type="submission" date="2019-10" db="EMBL/GenBank/DDBJ databases">
        <title>Alkaliphilus serpentinus sp. nov. and Alkaliphilus pronyensis sp. nov., two novel anaerobic alkaliphilic species isolated from the serpentinized-hosted hydrothermal field of the Prony Bay (New Caledonia).</title>
        <authorList>
            <person name="Postec A."/>
        </authorList>
    </citation>
    <scope>NUCLEOTIDE SEQUENCE [LARGE SCALE GENOMIC DNA]</scope>
    <source>
        <strain evidence="14 15">LacT</strain>
    </source>
</reference>
<proteinExistence type="inferred from homology"/>
<dbReference type="Proteomes" id="UP000465601">
    <property type="component" value="Unassembled WGS sequence"/>
</dbReference>
<evidence type="ECO:0000256" key="2">
    <source>
        <dbReference type="ARBA" id="ARBA00004651"/>
    </source>
</evidence>
<keyword evidence="15" id="KW-1185">Reference proteome</keyword>
<evidence type="ECO:0000256" key="12">
    <source>
        <dbReference type="ARBA" id="ARBA00031636"/>
    </source>
</evidence>
<evidence type="ECO:0000256" key="11">
    <source>
        <dbReference type="ARBA" id="ARBA00023136"/>
    </source>
</evidence>
<protein>
    <recommendedName>
        <fullName evidence="4">Probable multidrug resistance protein NorM</fullName>
    </recommendedName>
    <alternativeName>
        <fullName evidence="12">Multidrug-efflux transporter</fullName>
    </alternativeName>
</protein>
<feature type="transmembrane region" description="Helical" evidence="13">
    <location>
        <begin position="244"/>
        <end position="266"/>
    </location>
</feature>
<comment type="function">
    <text evidence="1">Multidrug efflux pump.</text>
</comment>
<dbReference type="RefSeq" id="WP_151866389.1">
    <property type="nucleotide sequence ID" value="NZ_WBZB01000039.1"/>
</dbReference>
<feature type="transmembrane region" description="Helical" evidence="13">
    <location>
        <begin position="318"/>
        <end position="339"/>
    </location>
</feature>
<evidence type="ECO:0000313" key="15">
    <source>
        <dbReference type="Proteomes" id="UP000465601"/>
    </source>
</evidence>
<dbReference type="GO" id="GO:0042910">
    <property type="term" value="F:xenobiotic transmembrane transporter activity"/>
    <property type="evidence" value="ECO:0007669"/>
    <property type="project" value="InterPro"/>
</dbReference>
<evidence type="ECO:0000256" key="6">
    <source>
        <dbReference type="ARBA" id="ARBA00022449"/>
    </source>
</evidence>
<evidence type="ECO:0000256" key="4">
    <source>
        <dbReference type="ARBA" id="ARBA00020268"/>
    </source>
</evidence>
<evidence type="ECO:0000256" key="13">
    <source>
        <dbReference type="SAM" id="Phobius"/>
    </source>
</evidence>
<dbReference type="PIRSF" id="PIRSF006603">
    <property type="entry name" value="DinF"/>
    <property type="match status" value="1"/>
</dbReference>
<dbReference type="InterPro" id="IPR048279">
    <property type="entry name" value="MdtK-like"/>
</dbReference>
<feature type="transmembrane region" description="Helical" evidence="13">
    <location>
        <begin position="44"/>
        <end position="67"/>
    </location>
</feature>
<dbReference type="EMBL" id="WBZB01000039">
    <property type="protein sequence ID" value="KAB3528833.1"/>
    <property type="molecule type" value="Genomic_DNA"/>
</dbReference>
<comment type="caution">
    <text evidence="14">The sequence shown here is derived from an EMBL/GenBank/DDBJ whole genome shotgun (WGS) entry which is preliminary data.</text>
</comment>
<feature type="transmembrane region" description="Helical" evidence="13">
    <location>
        <begin position="359"/>
        <end position="381"/>
    </location>
</feature>
<dbReference type="PANTHER" id="PTHR43298:SF2">
    <property type="entry name" value="FMN_FAD EXPORTER YEEO-RELATED"/>
    <property type="match status" value="1"/>
</dbReference>
<dbReference type="GO" id="GO:0006811">
    <property type="term" value="P:monoatomic ion transport"/>
    <property type="evidence" value="ECO:0007669"/>
    <property type="project" value="UniProtKB-KW"/>
</dbReference>
<evidence type="ECO:0000256" key="9">
    <source>
        <dbReference type="ARBA" id="ARBA00022989"/>
    </source>
</evidence>
<keyword evidence="10" id="KW-0406">Ion transport</keyword>
<dbReference type="NCBIfam" id="TIGR00797">
    <property type="entry name" value="matE"/>
    <property type="match status" value="1"/>
</dbReference>
<feature type="transmembrane region" description="Helical" evidence="13">
    <location>
        <begin position="135"/>
        <end position="159"/>
    </location>
</feature>
<dbReference type="PANTHER" id="PTHR43298">
    <property type="entry name" value="MULTIDRUG RESISTANCE PROTEIN NORM-RELATED"/>
    <property type="match status" value="1"/>
</dbReference>
<keyword evidence="5" id="KW-0813">Transport</keyword>
<dbReference type="Pfam" id="PF01554">
    <property type="entry name" value="MatE"/>
    <property type="match status" value="2"/>
</dbReference>
<organism evidence="14 15">
    <name type="scientific">Alkaliphilus serpentinus</name>
    <dbReference type="NCBI Taxonomy" id="1482731"/>
    <lineage>
        <taxon>Bacteria</taxon>
        <taxon>Bacillati</taxon>
        <taxon>Bacillota</taxon>
        <taxon>Clostridia</taxon>
        <taxon>Peptostreptococcales</taxon>
        <taxon>Natronincolaceae</taxon>
        <taxon>Alkaliphilus</taxon>
    </lineage>
</organism>
<feature type="transmembrane region" description="Helical" evidence="13">
    <location>
        <begin position="12"/>
        <end position="32"/>
    </location>
</feature>
<feature type="transmembrane region" description="Helical" evidence="13">
    <location>
        <begin position="103"/>
        <end position="123"/>
    </location>
</feature>
<evidence type="ECO:0000256" key="10">
    <source>
        <dbReference type="ARBA" id="ARBA00023065"/>
    </source>
</evidence>
<evidence type="ECO:0000256" key="8">
    <source>
        <dbReference type="ARBA" id="ARBA00022692"/>
    </source>
</evidence>
<dbReference type="AlphaFoldDB" id="A0A833HNH8"/>
<dbReference type="CDD" id="cd13140">
    <property type="entry name" value="MATE_like_1"/>
    <property type="match status" value="1"/>
</dbReference>
<feature type="transmembrane region" description="Helical" evidence="13">
    <location>
        <begin position="166"/>
        <end position="187"/>
    </location>
</feature>
<feature type="transmembrane region" description="Helical" evidence="13">
    <location>
        <begin position="420"/>
        <end position="442"/>
    </location>
</feature>
<feature type="transmembrane region" description="Helical" evidence="13">
    <location>
        <begin position="286"/>
        <end position="306"/>
    </location>
</feature>
<accession>A0A833HNH8</accession>
<comment type="subcellular location">
    <subcellularLocation>
        <location evidence="2">Cell membrane</location>
        <topology evidence="2">Multi-pass membrane protein</topology>
    </subcellularLocation>
</comment>
<comment type="similarity">
    <text evidence="3">Belongs to the multi antimicrobial extrusion (MATE) (TC 2.A.66.1) family.</text>
</comment>
<keyword evidence="6" id="KW-0050">Antiport</keyword>
<dbReference type="InterPro" id="IPR050222">
    <property type="entry name" value="MATE_MdtK"/>
</dbReference>
<keyword evidence="11 13" id="KW-0472">Membrane</keyword>
<sequence>MKRNSLTEGNIAKALIKLALPIMGTSFVQMAYNLTDMMWVGRLGSLSVAAVGTAGFFIWLSMALIYISKIGAEVGVAQSVGRDDLSAVKSYVKSSIDINIRLALGYGLLLILFKNQLIGFFNLDHQEVVSQATAYLTIIALGMIFSFINPVFTAILNGYGNSRVPFIINVIGLITNMILDPILILGLGPIPAMGVMGAAIATVASQMIVTSVFLLETKKHPEVFSNLKLFSSIDKARVKEIVRLGAPVALQSGLFTIFAMFIARIIAQWGPVPVAVQRIGSQIEAISWMTAGGFATALSTFTGQNFGAGKWDRIYKGYFSAILMVGSIGLFATGLLIFGGGTIFNAFLREEEALRIGIIYLRILGYSQLFMCIEIATGGAFNGLGKTIPPSIVGIIFNALRIPSAMILSAIDTIGLDGVWWSISMSSVFKGVILTAWFILFLSRYHSKSKVKSALSH</sequence>